<dbReference type="GO" id="GO:0042274">
    <property type="term" value="P:ribosomal small subunit biogenesis"/>
    <property type="evidence" value="ECO:0007669"/>
    <property type="project" value="InterPro"/>
</dbReference>
<evidence type="ECO:0000256" key="2">
    <source>
        <dbReference type="ARBA" id="ARBA00021561"/>
    </source>
</evidence>
<proteinExistence type="inferred from homology"/>
<evidence type="ECO:0000313" key="4">
    <source>
        <dbReference type="RefSeq" id="XP_025414210.1"/>
    </source>
</evidence>
<dbReference type="GO" id="GO:0000056">
    <property type="term" value="P:ribosomal small subunit export from nucleus"/>
    <property type="evidence" value="ECO:0007669"/>
    <property type="project" value="TreeGrafter"/>
</dbReference>
<accession>A0A8B8FV36</accession>
<protein>
    <recommendedName>
        <fullName evidence="2">Protein LTV1 homolog</fullName>
    </recommendedName>
</protein>
<dbReference type="PANTHER" id="PTHR21531:SF0">
    <property type="entry name" value="PROTEIN LTV1 HOMOLOG"/>
    <property type="match status" value="1"/>
</dbReference>
<name>A0A8B8FV36_9HEMI</name>
<dbReference type="RefSeq" id="XP_025414210.1">
    <property type="nucleotide sequence ID" value="XM_025558425.1"/>
</dbReference>
<dbReference type="Pfam" id="PF04180">
    <property type="entry name" value="LTV"/>
    <property type="match status" value="2"/>
</dbReference>
<comment type="similarity">
    <text evidence="1">Belongs to the LTV1 family.</text>
</comment>
<keyword evidence="3" id="KW-1185">Reference proteome</keyword>
<dbReference type="InterPro" id="IPR007307">
    <property type="entry name" value="Ltv1"/>
</dbReference>
<evidence type="ECO:0000256" key="1">
    <source>
        <dbReference type="ARBA" id="ARBA00009078"/>
    </source>
</evidence>
<dbReference type="PANTHER" id="PTHR21531">
    <property type="entry name" value="LOW-TEMPERATURE VIABILITY PROTEIN LTV1-RELATED"/>
    <property type="match status" value="1"/>
</dbReference>
<sequence>MPKTKKKFIEKKNSVTFHVVHRSQHDPLVADETAPQNVLVPQKPTQSRARKNKDEEAKYGIYFDDDYDYLQHLKECRSNDFVLLPAPTNYSKEKKEKPKVMLPSSIFESEVEEKVGMLNKAAPQSGLRLDLDPDIVAAMDDDFDFENPENELEDDFVVIANQAGSDDESNELEDVIEECDHQYDSEADDEVGSLNMDDTKSRFTDYSMSSSIIRRNENLKLLDDQFEQMFSAYDDVDIGALETEEIEGTLTMESELIKKAAEEFELNMKRDEIPTDRTAALIFDSDSDQEEPTYKVPVENSGEKKWDCESILSTYSNIYNHPALIKDPPIQKIRINPKTGVPIIQQRLTAKALKSLDNKDTAKSDSKSVISALSMLSIRPKDETPEQKLLRKRALKNFRQERRMERKANTLAFKEQKKKMEKELINKNVNKTVRII</sequence>
<evidence type="ECO:0000313" key="3">
    <source>
        <dbReference type="Proteomes" id="UP000694846"/>
    </source>
</evidence>
<gene>
    <name evidence="4" type="primary">LOC112686221</name>
</gene>
<dbReference type="Proteomes" id="UP000694846">
    <property type="component" value="Unplaced"/>
</dbReference>
<dbReference type="GO" id="GO:0005634">
    <property type="term" value="C:nucleus"/>
    <property type="evidence" value="ECO:0007669"/>
    <property type="project" value="TreeGrafter"/>
</dbReference>
<dbReference type="CTD" id="84946"/>
<dbReference type="GeneID" id="112686221"/>
<dbReference type="AlphaFoldDB" id="A0A8B8FV36"/>
<dbReference type="GO" id="GO:0030688">
    <property type="term" value="C:preribosome, small subunit precursor"/>
    <property type="evidence" value="ECO:0007669"/>
    <property type="project" value="TreeGrafter"/>
</dbReference>
<reference evidence="4" key="1">
    <citation type="submission" date="2025-08" db="UniProtKB">
        <authorList>
            <consortium name="RefSeq"/>
        </authorList>
    </citation>
    <scope>IDENTIFICATION</scope>
    <source>
        <tissue evidence="4">Whole body</tissue>
    </source>
</reference>
<organism evidence="3 4">
    <name type="scientific">Sipha flava</name>
    <name type="common">yellow sugarcane aphid</name>
    <dbReference type="NCBI Taxonomy" id="143950"/>
    <lineage>
        <taxon>Eukaryota</taxon>
        <taxon>Metazoa</taxon>
        <taxon>Ecdysozoa</taxon>
        <taxon>Arthropoda</taxon>
        <taxon>Hexapoda</taxon>
        <taxon>Insecta</taxon>
        <taxon>Pterygota</taxon>
        <taxon>Neoptera</taxon>
        <taxon>Paraneoptera</taxon>
        <taxon>Hemiptera</taxon>
        <taxon>Sternorrhyncha</taxon>
        <taxon>Aphidomorpha</taxon>
        <taxon>Aphidoidea</taxon>
        <taxon>Aphididae</taxon>
        <taxon>Sipha</taxon>
    </lineage>
</organism>
<dbReference type="OrthoDB" id="5852896at2759"/>
<dbReference type="GO" id="GO:0005829">
    <property type="term" value="C:cytosol"/>
    <property type="evidence" value="ECO:0007669"/>
    <property type="project" value="TreeGrafter"/>
</dbReference>